<sequence>MEPTSVSATYKTPTSISLEWTFAMTPIYDYSYVVYYESGGESHSVSFTVSGRSRDNSHLLTGLPVGGIHTISLVALVDLPSPVVGPVTPGGGVRRRVRSGGTSYTLTCRVSLPSGVEPDSLDIQWLGPSTDEQTVDTTDNRELTSQLSLDPLSLAHGGDYTCTASYTVDGGTTVTTSDTERVIPIIAPPSVVLRISEDTILVGEDVVVYCDIDLIGVVRGRDVAVEVTWFQEGVPVRPDSRLTISGATGDVGGVHSSLTFSPVHFSDMATYECRVTLTPLLGPASPVSSSASIFLNISEPVDPVRPEDVTFREVQSDSVTVQWRVSHISYSPETYVVHQLSGLRDNTTYYVQVLATNTALRSSRSSVESFTTLVTPQMTAGTESNESASIVGGILSLVIILIIGVSILGFVILILKIRTLKLKPGVREGGEVESKSVPTATNAAYGVVSHDQSSSGDVAMYEIVGQPPSSSARPTAHPPSDYPHSSQGPPLTDSPYDVIANQ</sequence>
<dbReference type="InterPro" id="IPR036116">
    <property type="entry name" value="FN3_sf"/>
</dbReference>
<keyword evidence="4" id="KW-0812">Transmembrane</keyword>
<keyword evidence="4" id="KW-1133">Transmembrane helix</keyword>
<feature type="domain" description="Fibronectin type-III" evidence="6">
    <location>
        <begin position="2"/>
        <end position="92"/>
    </location>
</feature>
<keyword evidence="1" id="KW-0677">Repeat</keyword>
<keyword evidence="8" id="KW-1185">Reference proteome</keyword>
<organism evidence="7 8">
    <name type="scientific">Geodia barretti</name>
    <name type="common">Barrett's horny sponge</name>
    <dbReference type="NCBI Taxonomy" id="519541"/>
    <lineage>
        <taxon>Eukaryota</taxon>
        <taxon>Metazoa</taxon>
        <taxon>Porifera</taxon>
        <taxon>Demospongiae</taxon>
        <taxon>Heteroscleromorpha</taxon>
        <taxon>Tetractinellida</taxon>
        <taxon>Astrophorina</taxon>
        <taxon>Geodiidae</taxon>
        <taxon>Geodia</taxon>
    </lineage>
</organism>
<dbReference type="PROSITE" id="PS50835">
    <property type="entry name" value="IG_LIKE"/>
    <property type="match status" value="2"/>
</dbReference>
<protein>
    <submittedName>
        <fullName evidence="7">MAM domain-containing glycosylphosphatidylinositol anchor protein 1</fullName>
    </submittedName>
</protein>
<dbReference type="InterPro" id="IPR003599">
    <property type="entry name" value="Ig_sub"/>
</dbReference>
<dbReference type="InterPro" id="IPR013151">
    <property type="entry name" value="Immunoglobulin_dom"/>
</dbReference>
<dbReference type="Gene3D" id="2.60.40.10">
    <property type="entry name" value="Immunoglobulins"/>
    <property type="match status" value="4"/>
</dbReference>
<gene>
    <name evidence="7" type="ORF">GBAR_LOCUS26835</name>
</gene>
<feature type="domain" description="Ig-like" evidence="5">
    <location>
        <begin position="189"/>
        <end position="294"/>
    </location>
</feature>
<evidence type="ECO:0000259" key="6">
    <source>
        <dbReference type="PROSITE" id="PS50853"/>
    </source>
</evidence>
<dbReference type="SMART" id="SM00060">
    <property type="entry name" value="FN3"/>
    <property type="match status" value="2"/>
</dbReference>
<evidence type="ECO:0000313" key="8">
    <source>
        <dbReference type="Proteomes" id="UP001174909"/>
    </source>
</evidence>
<feature type="domain" description="Ig-like" evidence="5">
    <location>
        <begin position="82"/>
        <end position="179"/>
    </location>
</feature>
<dbReference type="Pfam" id="PF00047">
    <property type="entry name" value="ig"/>
    <property type="match status" value="1"/>
</dbReference>
<dbReference type="CDD" id="cd00096">
    <property type="entry name" value="Ig"/>
    <property type="match status" value="1"/>
</dbReference>
<dbReference type="PROSITE" id="PS50853">
    <property type="entry name" value="FN3"/>
    <property type="match status" value="2"/>
</dbReference>
<dbReference type="EMBL" id="CASHTH010003740">
    <property type="protein sequence ID" value="CAI8048668.1"/>
    <property type="molecule type" value="Genomic_DNA"/>
</dbReference>
<dbReference type="Proteomes" id="UP001174909">
    <property type="component" value="Unassembled WGS sequence"/>
</dbReference>
<dbReference type="GO" id="GO:0016020">
    <property type="term" value="C:membrane"/>
    <property type="evidence" value="ECO:0007669"/>
    <property type="project" value="UniProtKB-SubCell"/>
</dbReference>
<evidence type="ECO:0000259" key="5">
    <source>
        <dbReference type="PROSITE" id="PS50835"/>
    </source>
</evidence>
<dbReference type="InterPro" id="IPR003961">
    <property type="entry name" value="FN3_dom"/>
</dbReference>
<keyword evidence="4" id="KW-0472">Membrane</keyword>
<name>A0AA35X7V2_GEOBA</name>
<dbReference type="PANTHER" id="PTHR44170">
    <property type="entry name" value="PROTEIN SIDEKICK"/>
    <property type="match status" value="1"/>
</dbReference>
<feature type="domain" description="Fibronectin type-III" evidence="6">
    <location>
        <begin position="276"/>
        <end position="375"/>
    </location>
</feature>
<dbReference type="GO" id="GO:0098609">
    <property type="term" value="P:cell-cell adhesion"/>
    <property type="evidence" value="ECO:0007669"/>
    <property type="project" value="TreeGrafter"/>
</dbReference>
<feature type="transmembrane region" description="Helical" evidence="4">
    <location>
        <begin position="390"/>
        <end position="415"/>
    </location>
</feature>
<dbReference type="InterPro" id="IPR007110">
    <property type="entry name" value="Ig-like_dom"/>
</dbReference>
<accession>A0AA35X7V2</accession>
<dbReference type="InterPro" id="IPR013783">
    <property type="entry name" value="Ig-like_fold"/>
</dbReference>
<dbReference type="SMART" id="SM00409">
    <property type="entry name" value="IG"/>
    <property type="match status" value="2"/>
</dbReference>
<evidence type="ECO:0000256" key="2">
    <source>
        <dbReference type="ARBA" id="ARBA00023157"/>
    </source>
</evidence>
<evidence type="ECO:0000256" key="1">
    <source>
        <dbReference type="ARBA" id="ARBA00022737"/>
    </source>
</evidence>
<evidence type="ECO:0000256" key="4">
    <source>
        <dbReference type="SAM" id="Phobius"/>
    </source>
</evidence>
<reference evidence="7" key="1">
    <citation type="submission" date="2023-03" db="EMBL/GenBank/DDBJ databases">
        <authorList>
            <person name="Steffen K."/>
            <person name="Cardenas P."/>
        </authorList>
    </citation>
    <scope>NUCLEOTIDE SEQUENCE</scope>
</reference>
<proteinExistence type="predicted"/>
<dbReference type="SUPFAM" id="SSF48726">
    <property type="entry name" value="Immunoglobulin"/>
    <property type="match status" value="2"/>
</dbReference>
<dbReference type="SUPFAM" id="SSF49265">
    <property type="entry name" value="Fibronectin type III"/>
    <property type="match status" value="2"/>
</dbReference>
<dbReference type="CDD" id="cd00063">
    <property type="entry name" value="FN3"/>
    <property type="match status" value="1"/>
</dbReference>
<feature type="region of interest" description="Disordered" evidence="3">
    <location>
        <begin position="460"/>
        <end position="502"/>
    </location>
</feature>
<dbReference type="AlphaFoldDB" id="A0AA35X7V2"/>
<dbReference type="InterPro" id="IPR036179">
    <property type="entry name" value="Ig-like_dom_sf"/>
</dbReference>
<keyword evidence="2" id="KW-1015">Disulfide bond</keyword>
<evidence type="ECO:0000256" key="3">
    <source>
        <dbReference type="SAM" id="MobiDB-lite"/>
    </source>
</evidence>
<comment type="caution">
    <text evidence="7">The sequence shown here is derived from an EMBL/GenBank/DDBJ whole genome shotgun (WGS) entry which is preliminary data.</text>
</comment>
<evidence type="ECO:0000313" key="7">
    <source>
        <dbReference type="EMBL" id="CAI8048668.1"/>
    </source>
</evidence>
<dbReference type="PANTHER" id="PTHR44170:SF6">
    <property type="entry name" value="CONTACTIN"/>
    <property type="match status" value="1"/>
</dbReference>